<keyword evidence="4" id="KW-1185">Reference proteome</keyword>
<protein>
    <submittedName>
        <fullName evidence="3">Extracellular solute-binding protein family 1</fullName>
    </submittedName>
</protein>
<dbReference type="AlphaFoldDB" id="M0MMK2"/>
<dbReference type="Gene3D" id="3.40.190.10">
    <property type="entry name" value="Periplasmic binding protein-like II"/>
    <property type="match status" value="2"/>
</dbReference>
<dbReference type="eggNOG" id="arCOG00219">
    <property type="taxonomic scope" value="Archaea"/>
</dbReference>
<dbReference type="CDD" id="cd13540">
    <property type="entry name" value="PBP2_ModA_WtpA"/>
    <property type="match status" value="1"/>
</dbReference>
<evidence type="ECO:0000313" key="3">
    <source>
        <dbReference type="EMBL" id="EMA46901.1"/>
    </source>
</evidence>
<dbReference type="GO" id="GO:0015689">
    <property type="term" value="P:molybdate ion transport"/>
    <property type="evidence" value="ECO:0007669"/>
    <property type="project" value="TreeGrafter"/>
</dbReference>
<dbReference type="Pfam" id="PF13531">
    <property type="entry name" value="SBP_bac_11"/>
    <property type="match status" value="1"/>
</dbReference>
<feature type="region of interest" description="Disordered" evidence="2">
    <location>
        <begin position="1"/>
        <end position="21"/>
    </location>
</feature>
<organism evidence="3 4">
    <name type="scientific">Halobiforma nitratireducens JCM 10879</name>
    <dbReference type="NCBI Taxonomy" id="1227454"/>
    <lineage>
        <taxon>Archaea</taxon>
        <taxon>Methanobacteriati</taxon>
        <taxon>Methanobacteriota</taxon>
        <taxon>Stenosarchaea group</taxon>
        <taxon>Halobacteria</taxon>
        <taxon>Halobacteriales</taxon>
        <taxon>Natrialbaceae</taxon>
        <taxon>Halobiforma</taxon>
    </lineage>
</organism>
<dbReference type="PANTHER" id="PTHR30632">
    <property type="entry name" value="MOLYBDATE-BINDING PERIPLASMIC PROTEIN"/>
    <property type="match status" value="1"/>
</dbReference>
<dbReference type="OrthoDB" id="7820at2157"/>
<dbReference type="EMBL" id="AOMA01000005">
    <property type="protein sequence ID" value="EMA46901.1"/>
    <property type="molecule type" value="Genomic_DNA"/>
</dbReference>
<name>M0MMK2_9EURY</name>
<dbReference type="InterPro" id="IPR006311">
    <property type="entry name" value="TAT_signal"/>
</dbReference>
<dbReference type="STRING" id="1227454.C446_00809"/>
<dbReference type="RefSeq" id="WP_006671135.1">
    <property type="nucleotide sequence ID" value="NZ_AOMA01000005.1"/>
</dbReference>
<dbReference type="GO" id="GO:0030973">
    <property type="term" value="F:molybdate ion binding"/>
    <property type="evidence" value="ECO:0007669"/>
    <property type="project" value="TreeGrafter"/>
</dbReference>
<dbReference type="SUPFAM" id="SSF53850">
    <property type="entry name" value="Periplasmic binding protein-like II"/>
    <property type="match status" value="1"/>
</dbReference>
<sequence length="322" mass="34737">MADRDRRSRASSRPASEPTRRSFLSTAAAVGGVTTAGCLAGEDRISVLAAGSLAVALEERVGPAFESAVGVRFDGEYHGTNALLRMVESGRSRPDVVIGVDVSLLRERLYPDHTRWDVEFATNELGIAYAPETDLGRRLEADNDEPWYDVFADAPAGSIGITDPDQSPLGYRALQLFELAEHEHSLDGFVETMADRTVVDAREGQLLGGLEAGSRAFALVYRNMAADRELPFYRLPDAYNFSDPDRAASYERASYVTDDGHAVTGSAVVYNAAVPETAADPDGAKQFVATLLERPSLLEESGLRVPDALPRTYGEPPEVVGA</sequence>
<comment type="caution">
    <text evidence="3">The sequence shown here is derived from an EMBL/GenBank/DDBJ whole genome shotgun (WGS) entry which is preliminary data.</text>
</comment>
<reference evidence="3 4" key="1">
    <citation type="journal article" date="2014" name="PLoS Genet.">
        <title>Phylogenetically driven sequencing of extremely halophilic archaea reveals strategies for static and dynamic osmo-response.</title>
        <authorList>
            <person name="Becker E.A."/>
            <person name="Seitzer P.M."/>
            <person name="Tritt A."/>
            <person name="Larsen D."/>
            <person name="Krusor M."/>
            <person name="Yao A.I."/>
            <person name="Wu D."/>
            <person name="Madern D."/>
            <person name="Eisen J.A."/>
            <person name="Darling A.E."/>
            <person name="Facciotti M.T."/>
        </authorList>
    </citation>
    <scope>NUCLEOTIDE SEQUENCE [LARGE SCALE GENOMIC DNA]</scope>
    <source>
        <strain evidence="3 4">JCM 10879</strain>
    </source>
</reference>
<dbReference type="InterPro" id="IPR050682">
    <property type="entry name" value="ModA/WtpA"/>
</dbReference>
<dbReference type="Proteomes" id="UP000011607">
    <property type="component" value="Unassembled WGS sequence"/>
</dbReference>
<dbReference type="PANTHER" id="PTHR30632:SF16">
    <property type="entry name" value="MOLYBDATE_TUNGSTATE-BINDING PROTEIN WTPA"/>
    <property type="match status" value="1"/>
</dbReference>
<comment type="similarity">
    <text evidence="1">Belongs to the bacterial solute-binding protein 1 family. WtpA subfamily.</text>
</comment>
<evidence type="ECO:0000256" key="2">
    <source>
        <dbReference type="SAM" id="MobiDB-lite"/>
    </source>
</evidence>
<dbReference type="PROSITE" id="PS51318">
    <property type="entry name" value="TAT"/>
    <property type="match status" value="1"/>
</dbReference>
<proteinExistence type="inferred from homology"/>
<evidence type="ECO:0000313" key="4">
    <source>
        <dbReference type="Proteomes" id="UP000011607"/>
    </source>
</evidence>
<gene>
    <name evidence="3" type="ORF">C446_00809</name>
</gene>
<accession>M0MMK2</accession>
<evidence type="ECO:0000256" key="1">
    <source>
        <dbReference type="ARBA" id="ARBA00009438"/>
    </source>
</evidence>